<dbReference type="InterPro" id="IPR051936">
    <property type="entry name" value="Heme-iron_electron_transfer"/>
</dbReference>
<dbReference type="PANTHER" id="PTHR30598:SF3">
    <property type="entry name" value="RESPIRATORY NITRATE REDUCTASE 1 GAMMA CHAIN"/>
    <property type="match status" value="1"/>
</dbReference>
<proteinExistence type="predicted"/>
<dbReference type="RefSeq" id="WP_189462197.1">
    <property type="nucleotide sequence ID" value="NZ_BMYO01000010.1"/>
</dbReference>
<keyword evidence="16" id="KW-1185">Reference proteome</keyword>
<evidence type="ECO:0000256" key="12">
    <source>
        <dbReference type="ARBA" id="ARBA00023136"/>
    </source>
</evidence>
<feature type="transmembrane region" description="Helical" evidence="13">
    <location>
        <begin position="191"/>
        <end position="220"/>
    </location>
</feature>
<name>A0ABQ3H3K4_9NEIS</name>
<feature type="transmembrane region" description="Helical" evidence="13">
    <location>
        <begin position="57"/>
        <end position="75"/>
    </location>
</feature>
<dbReference type="SUPFAM" id="SSF103501">
    <property type="entry name" value="Respiratory nitrate reductase 1 gamma chain"/>
    <property type="match status" value="1"/>
</dbReference>
<keyword evidence="4" id="KW-0349">Heme</keyword>
<keyword evidence="7" id="KW-0249">Electron transport</keyword>
<dbReference type="InterPro" id="IPR023234">
    <property type="entry name" value="NarG-like_domain"/>
</dbReference>
<keyword evidence="12 13" id="KW-0472">Membrane</keyword>
<keyword evidence="9" id="KW-0560">Oxidoreductase</keyword>
<evidence type="ECO:0000259" key="14">
    <source>
        <dbReference type="Pfam" id="PF02665"/>
    </source>
</evidence>
<evidence type="ECO:0000256" key="11">
    <source>
        <dbReference type="ARBA" id="ARBA00023063"/>
    </source>
</evidence>
<comment type="caution">
    <text evidence="15">The sequence shown here is derived from an EMBL/GenBank/DDBJ whole genome shotgun (WGS) entry which is preliminary data.</text>
</comment>
<organism evidence="15 16">
    <name type="scientific">Jeongeupia chitinilytica</name>
    <dbReference type="NCBI Taxonomy" id="1041641"/>
    <lineage>
        <taxon>Bacteria</taxon>
        <taxon>Pseudomonadati</taxon>
        <taxon>Pseudomonadota</taxon>
        <taxon>Betaproteobacteria</taxon>
        <taxon>Neisseriales</taxon>
        <taxon>Chitinibacteraceae</taxon>
        <taxon>Jeongeupia</taxon>
    </lineage>
</organism>
<keyword evidence="6" id="KW-0479">Metal-binding</keyword>
<dbReference type="PANTHER" id="PTHR30598">
    <property type="entry name" value="NITRATE REDUCTASE PRIVATE CHAPERONE, REDOX ENZYME MATURATION PROTEIN REMP FAMILY"/>
    <property type="match status" value="1"/>
</dbReference>
<feature type="transmembrane region" description="Helical" evidence="13">
    <location>
        <begin position="6"/>
        <end position="29"/>
    </location>
</feature>
<sequence>MDAGAYLHQFLFGFYPYVALTVFFVGSLLRFDREQYSWRADSSQLLRKKQLRWGSNLFHFGVLVVFAGHLVGFLMPEPIVLAFMNEHVHEQLAMIGGGIAGVAAIIGLSILIHRRLSEPRLRSNSRPWDLLIVAILWVQLALGLATVYFSSSRVDGYSFQALIYYVQGIVIFRPNNAELLATIPWVYKVHIFLGLTVFLVFPFTRLVHIWSGFASVFYLLRPFQLMRTRRTVRARGVQGMK</sequence>
<dbReference type="Pfam" id="PF02665">
    <property type="entry name" value="Nitrate_red_gam"/>
    <property type="match status" value="1"/>
</dbReference>
<keyword evidence="2" id="KW-0813">Transport</keyword>
<keyword evidence="3" id="KW-1003">Cell membrane</keyword>
<evidence type="ECO:0000256" key="2">
    <source>
        <dbReference type="ARBA" id="ARBA00022448"/>
    </source>
</evidence>
<dbReference type="Proteomes" id="UP000604737">
    <property type="component" value="Unassembled WGS sequence"/>
</dbReference>
<feature type="domain" description="NarG-like" evidence="14">
    <location>
        <begin position="8"/>
        <end position="229"/>
    </location>
</feature>
<protein>
    <submittedName>
        <fullName evidence="15">Respiratory nitrate reductase subunit</fullName>
    </submittedName>
</protein>
<dbReference type="EMBL" id="BMYO01000010">
    <property type="protein sequence ID" value="GHD68696.1"/>
    <property type="molecule type" value="Genomic_DNA"/>
</dbReference>
<evidence type="ECO:0000256" key="3">
    <source>
        <dbReference type="ARBA" id="ARBA00022475"/>
    </source>
</evidence>
<evidence type="ECO:0000313" key="15">
    <source>
        <dbReference type="EMBL" id="GHD68696.1"/>
    </source>
</evidence>
<evidence type="ECO:0000256" key="10">
    <source>
        <dbReference type="ARBA" id="ARBA00023004"/>
    </source>
</evidence>
<evidence type="ECO:0000256" key="7">
    <source>
        <dbReference type="ARBA" id="ARBA00022982"/>
    </source>
</evidence>
<keyword evidence="10" id="KW-0408">Iron</keyword>
<evidence type="ECO:0000313" key="16">
    <source>
        <dbReference type="Proteomes" id="UP000604737"/>
    </source>
</evidence>
<evidence type="ECO:0000256" key="13">
    <source>
        <dbReference type="SAM" id="Phobius"/>
    </source>
</evidence>
<evidence type="ECO:0000256" key="4">
    <source>
        <dbReference type="ARBA" id="ARBA00022617"/>
    </source>
</evidence>
<evidence type="ECO:0000256" key="5">
    <source>
        <dbReference type="ARBA" id="ARBA00022692"/>
    </source>
</evidence>
<evidence type="ECO:0000256" key="9">
    <source>
        <dbReference type="ARBA" id="ARBA00023002"/>
    </source>
</evidence>
<dbReference type="InterPro" id="IPR036197">
    <property type="entry name" value="NarG-like_sf"/>
</dbReference>
<keyword evidence="11" id="KW-0534">Nitrate assimilation</keyword>
<gene>
    <name evidence="15" type="primary">narI</name>
    <name evidence="15" type="ORF">GCM10007350_34490</name>
</gene>
<evidence type="ECO:0000256" key="1">
    <source>
        <dbReference type="ARBA" id="ARBA00004651"/>
    </source>
</evidence>
<dbReference type="InterPro" id="IPR003816">
    <property type="entry name" value="Nitrate_red_gam"/>
</dbReference>
<dbReference type="NCBIfam" id="TIGR00351">
    <property type="entry name" value="narI"/>
    <property type="match status" value="1"/>
</dbReference>
<reference evidence="16" key="1">
    <citation type="journal article" date="2019" name="Int. J. Syst. Evol. Microbiol.">
        <title>The Global Catalogue of Microorganisms (GCM) 10K type strain sequencing project: providing services to taxonomists for standard genome sequencing and annotation.</title>
        <authorList>
            <consortium name="The Broad Institute Genomics Platform"/>
            <consortium name="The Broad Institute Genome Sequencing Center for Infectious Disease"/>
            <person name="Wu L."/>
            <person name="Ma J."/>
        </authorList>
    </citation>
    <scope>NUCLEOTIDE SEQUENCE [LARGE SCALE GENOMIC DNA]</scope>
    <source>
        <strain evidence="16">KCTC 23701</strain>
    </source>
</reference>
<feature type="transmembrane region" description="Helical" evidence="13">
    <location>
        <begin position="128"/>
        <end position="149"/>
    </location>
</feature>
<evidence type="ECO:0000256" key="6">
    <source>
        <dbReference type="ARBA" id="ARBA00022723"/>
    </source>
</evidence>
<dbReference type="Gene3D" id="1.20.950.20">
    <property type="entry name" value="Transmembrane di-heme cytochromes, Chain C"/>
    <property type="match status" value="1"/>
</dbReference>
<keyword evidence="5 13" id="KW-0812">Transmembrane</keyword>
<comment type="subcellular location">
    <subcellularLocation>
        <location evidence="1">Cell membrane</location>
        <topology evidence="1">Multi-pass membrane protein</topology>
    </subcellularLocation>
</comment>
<evidence type="ECO:0000256" key="8">
    <source>
        <dbReference type="ARBA" id="ARBA00022989"/>
    </source>
</evidence>
<keyword evidence="8 13" id="KW-1133">Transmembrane helix</keyword>
<feature type="transmembrane region" description="Helical" evidence="13">
    <location>
        <begin position="95"/>
        <end position="116"/>
    </location>
</feature>
<accession>A0ABQ3H3K4</accession>